<organism evidence="1 2">
    <name type="scientific">Cellulomonas persica</name>
    <dbReference type="NCBI Taxonomy" id="76861"/>
    <lineage>
        <taxon>Bacteria</taxon>
        <taxon>Bacillati</taxon>
        <taxon>Actinomycetota</taxon>
        <taxon>Actinomycetes</taxon>
        <taxon>Micrococcales</taxon>
        <taxon>Cellulomonadaceae</taxon>
        <taxon>Cellulomonas</taxon>
    </lineage>
</organism>
<dbReference type="AlphaFoldDB" id="A0A510V0P0"/>
<gene>
    <name evidence="1" type="ORF">CPE01_30940</name>
</gene>
<sequence length="62" mass="6695">MLVVLIAVALVVALVVPLVVVIRADGRGARRWTHDWAQGTSLELARSTPVRASRSESVRMAS</sequence>
<evidence type="ECO:0000313" key="1">
    <source>
        <dbReference type="EMBL" id="GEK19361.1"/>
    </source>
</evidence>
<dbReference type="EMBL" id="BJUA01000025">
    <property type="protein sequence ID" value="GEK19361.1"/>
    <property type="molecule type" value="Genomic_DNA"/>
</dbReference>
<keyword evidence="2" id="KW-1185">Reference proteome</keyword>
<proteinExistence type="predicted"/>
<reference evidence="1 2" key="1">
    <citation type="submission" date="2019-07" db="EMBL/GenBank/DDBJ databases">
        <title>Whole genome shotgun sequence of Cellulomonas persica NBRC 101101.</title>
        <authorList>
            <person name="Hosoyama A."/>
            <person name="Uohara A."/>
            <person name="Ohji S."/>
            <person name="Ichikawa N."/>
        </authorList>
    </citation>
    <scope>NUCLEOTIDE SEQUENCE [LARGE SCALE GENOMIC DNA]</scope>
    <source>
        <strain evidence="1 2">NBRC 101101</strain>
    </source>
</reference>
<accession>A0A510V0P0</accession>
<protein>
    <submittedName>
        <fullName evidence="1">Uncharacterized protein</fullName>
    </submittedName>
</protein>
<dbReference type="RefSeq" id="WP_146807720.1">
    <property type="nucleotide sequence ID" value="NZ_BJUA01000025.1"/>
</dbReference>
<comment type="caution">
    <text evidence="1">The sequence shown here is derived from an EMBL/GenBank/DDBJ whole genome shotgun (WGS) entry which is preliminary data.</text>
</comment>
<evidence type="ECO:0000313" key="2">
    <source>
        <dbReference type="Proteomes" id="UP000321386"/>
    </source>
</evidence>
<name>A0A510V0P0_9CELL</name>
<dbReference type="Proteomes" id="UP000321386">
    <property type="component" value="Unassembled WGS sequence"/>
</dbReference>